<evidence type="ECO:0000256" key="1">
    <source>
        <dbReference type="SAM" id="MobiDB-lite"/>
    </source>
</evidence>
<dbReference type="OrthoDB" id="10254945at2759"/>
<gene>
    <name evidence="2" type="ORF">P154DRAFT_565616</name>
</gene>
<name>A0A6A5W5I7_9PLEO</name>
<sequence length="527" mass="60104">MANTTSPTATTESNAGRLTKPHSLRPSACKLYAAHLRDVNRQLIQSFVRSWVSSPERVRSRKSSNSGPDNNASNSSYLDTRADYVEAVSRFAPPLTSLEDLDNEIHPIFAPDRFLPRIDQKMYERISPALRLATLFITEEKVMGWYRIIANAKRVDGEQESPYFEQIKCHTEDAQVVTEALFKYLAKKTFFRLKSGPNEPKGICGSCEWVGLKWRPGDPNQAGIDVNLKQGPIKKHVKGGVAIINYTCYMHDYFSKQFENDTPTGQMYRLFHYAKTTCHELAHCLHFVLHGVQKEPRAGKQFSLSEMGYLWEETTFGMLLIKTRYCSLGCGIIGLWSTHYDIIPDSKGRLRLDTDHRHDSEYKVIPVATMHGWFLKKTWDRIRKEGKDFMKASNERLVLKNAVSPRFETMFFELFLDGQLIDKTVVMAFSDPFEGSCQAVAEAIWHACKDPAGYKIPEDSKHFKKPIKKVQNHKLGSKAAPKLSIDSFPESRQALAESIWRACRKLARSKFPGDSKHSKHSTKKVQN</sequence>
<dbReference type="Proteomes" id="UP000799779">
    <property type="component" value="Unassembled WGS sequence"/>
</dbReference>
<proteinExistence type="predicted"/>
<evidence type="ECO:0000313" key="3">
    <source>
        <dbReference type="Proteomes" id="UP000799779"/>
    </source>
</evidence>
<feature type="region of interest" description="Disordered" evidence="1">
    <location>
        <begin position="1"/>
        <end position="22"/>
    </location>
</feature>
<accession>A0A6A5W5I7</accession>
<feature type="compositionally biased region" description="Polar residues" evidence="1">
    <location>
        <begin position="1"/>
        <end position="16"/>
    </location>
</feature>
<evidence type="ECO:0000313" key="2">
    <source>
        <dbReference type="EMBL" id="KAF1997132.1"/>
    </source>
</evidence>
<reference evidence="2" key="1">
    <citation type="journal article" date="2020" name="Stud. Mycol.">
        <title>101 Dothideomycetes genomes: a test case for predicting lifestyles and emergence of pathogens.</title>
        <authorList>
            <person name="Haridas S."/>
            <person name="Albert R."/>
            <person name="Binder M."/>
            <person name="Bloem J."/>
            <person name="Labutti K."/>
            <person name="Salamov A."/>
            <person name="Andreopoulos B."/>
            <person name="Baker S."/>
            <person name="Barry K."/>
            <person name="Bills G."/>
            <person name="Bluhm B."/>
            <person name="Cannon C."/>
            <person name="Castanera R."/>
            <person name="Culley D."/>
            <person name="Daum C."/>
            <person name="Ezra D."/>
            <person name="Gonzalez J."/>
            <person name="Henrissat B."/>
            <person name="Kuo A."/>
            <person name="Liang C."/>
            <person name="Lipzen A."/>
            <person name="Lutzoni F."/>
            <person name="Magnuson J."/>
            <person name="Mondo S."/>
            <person name="Nolan M."/>
            <person name="Ohm R."/>
            <person name="Pangilinan J."/>
            <person name="Park H.-J."/>
            <person name="Ramirez L."/>
            <person name="Alfaro M."/>
            <person name="Sun H."/>
            <person name="Tritt A."/>
            <person name="Yoshinaga Y."/>
            <person name="Zwiers L.-H."/>
            <person name="Turgeon B."/>
            <person name="Goodwin S."/>
            <person name="Spatafora J."/>
            <person name="Crous P."/>
            <person name="Grigoriev I."/>
        </authorList>
    </citation>
    <scope>NUCLEOTIDE SEQUENCE</scope>
    <source>
        <strain evidence="2">CBS 123094</strain>
    </source>
</reference>
<dbReference type="AlphaFoldDB" id="A0A6A5W5I7"/>
<organism evidence="2 3">
    <name type="scientific">Amniculicola lignicola CBS 123094</name>
    <dbReference type="NCBI Taxonomy" id="1392246"/>
    <lineage>
        <taxon>Eukaryota</taxon>
        <taxon>Fungi</taxon>
        <taxon>Dikarya</taxon>
        <taxon>Ascomycota</taxon>
        <taxon>Pezizomycotina</taxon>
        <taxon>Dothideomycetes</taxon>
        <taxon>Pleosporomycetidae</taxon>
        <taxon>Pleosporales</taxon>
        <taxon>Amniculicolaceae</taxon>
        <taxon>Amniculicola</taxon>
    </lineage>
</organism>
<protein>
    <submittedName>
        <fullName evidence="2">Uncharacterized protein</fullName>
    </submittedName>
</protein>
<keyword evidence="3" id="KW-1185">Reference proteome</keyword>
<dbReference type="EMBL" id="ML977617">
    <property type="protein sequence ID" value="KAF1997132.1"/>
    <property type="molecule type" value="Genomic_DNA"/>
</dbReference>